<dbReference type="PANTHER" id="PTHR48107">
    <property type="entry name" value="NADPH-DEPENDENT ALDEHYDE REDUCTASE-LIKE PROTEIN, CHLOROPLASTIC-RELATED"/>
    <property type="match status" value="1"/>
</dbReference>
<dbReference type="AlphaFoldDB" id="A0AAE4CV73"/>
<sequence length="251" mass="25781">MTDLTGKVAVVTGSARGIGEAIAKRFASLGANVVVNYSTDEENARRTASEIEAAGGRAHVVRADISSLPDIDRLFDETISAFGSIDIVVANAGREVIGQPAADVTEDDFDRVFNVNAKGAFFTLQKAAKVLTDGGRLISIGSTSTMFPYPGMGLYSSSKVVAAQLVRILALELAPRSITVNNILPTGILGAGVFADPADSEAFRAGDAQMGRIGGRVGTPADVADAAEYFAGDLAGWVSGQTLTVAGGAIA</sequence>
<evidence type="ECO:0000313" key="4">
    <source>
        <dbReference type="Proteomes" id="UP001183629"/>
    </source>
</evidence>
<reference evidence="3 4" key="1">
    <citation type="submission" date="2023-07" db="EMBL/GenBank/DDBJ databases">
        <title>Sequencing the genomes of 1000 actinobacteria strains.</title>
        <authorList>
            <person name="Klenk H.-P."/>
        </authorList>
    </citation>
    <scope>NUCLEOTIDE SEQUENCE [LARGE SCALE GENOMIC DNA]</scope>
    <source>
        <strain evidence="3 4">DSM 44711</strain>
    </source>
</reference>
<keyword evidence="4" id="KW-1185">Reference proteome</keyword>
<protein>
    <submittedName>
        <fullName evidence="3">3-oxoacyl-[acyl-carrier protein] reductase</fullName>
        <ecNumber evidence="3">1.1.1.100</ecNumber>
    </submittedName>
</protein>
<dbReference type="PRINTS" id="PR00080">
    <property type="entry name" value="SDRFAMILY"/>
</dbReference>
<evidence type="ECO:0000256" key="1">
    <source>
        <dbReference type="ARBA" id="ARBA00006484"/>
    </source>
</evidence>
<proteinExistence type="inferred from homology"/>
<dbReference type="PANTHER" id="PTHR48107:SF7">
    <property type="entry name" value="RE15974P"/>
    <property type="match status" value="1"/>
</dbReference>
<keyword evidence="2 3" id="KW-0560">Oxidoreductase</keyword>
<evidence type="ECO:0000313" key="3">
    <source>
        <dbReference type="EMBL" id="MDR7325930.1"/>
    </source>
</evidence>
<dbReference type="Gene3D" id="3.40.50.720">
    <property type="entry name" value="NAD(P)-binding Rossmann-like Domain"/>
    <property type="match status" value="1"/>
</dbReference>
<dbReference type="InterPro" id="IPR002347">
    <property type="entry name" value="SDR_fam"/>
</dbReference>
<dbReference type="FunFam" id="3.40.50.720:FF:000084">
    <property type="entry name" value="Short-chain dehydrogenase reductase"/>
    <property type="match status" value="1"/>
</dbReference>
<dbReference type="EMBL" id="JAVDYC010000001">
    <property type="protein sequence ID" value="MDR7325930.1"/>
    <property type="molecule type" value="Genomic_DNA"/>
</dbReference>
<dbReference type="Pfam" id="PF13561">
    <property type="entry name" value="adh_short_C2"/>
    <property type="match status" value="1"/>
</dbReference>
<dbReference type="GO" id="GO:0004316">
    <property type="term" value="F:3-oxoacyl-[acyl-carrier-protein] reductase (NADPH) activity"/>
    <property type="evidence" value="ECO:0007669"/>
    <property type="project" value="UniProtKB-EC"/>
</dbReference>
<evidence type="ECO:0000256" key="2">
    <source>
        <dbReference type="ARBA" id="ARBA00023002"/>
    </source>
</evidence>
<dbReference type="Proteomes" id="UP001183629">
    <property type="component" value="Unassembled WGS sequence"/>
</dbReference>
<name>A0AAE4CV73_9ACTN</name>
<gene>
    <name evidence="3" type="ORF">J2S44_006180</name>
</gene>
<comment type="caution">
    <text evidence="3">The sequence shown here is derived from an EMBL/GenBank/DDBJ whole genome shotgun (WGS) entry which is preliminary data.</text>
</comment>
<dbReference type="SUPFAM" id="SSF51735">
    <property type="entry name" value="NAD(P)-binding Rossmann-fold domains"/>
    <property type="match status" value="1"/>
</dbReference>
<dbReference type="PRINTS" id="PR00081">
    <property type="entry name" value="GDHRDH"/>
</dbReference>
<organism evidence="3 4">
    <name type="scientific">Catenuloplanes niger</name>
    <dbReference type="NCBI Taxonomy" id="587534"/>
    <lineage>
        <taxon>Bacteria</taxon>
        <taxon>Bacillati</taxon>
        <taxon>Actinomycetota</taxon>
        <taxon>Actinomycetes</taxon>
        <taxon>Micromonosporales</taxon>
        <taxon>Micromonosporaceae</taxon>
        <taxon>Catenuloplanes</taxon>
    </lineage>
</organism>
<dbReference type="RefSeq" id="WP_310421039.1">
    <property type="nucleotide sequence ID" value="NZ_JAVDYC010000001.1"/>
</dbReference>
<comment type="similarity">
    <text evidence="1">Belongs to the short-chain dehydrogenases/reductases (SDR) family.</text>
</comment>
<accession>A0AAE4CV73</accession>
<dbReference type="EC" id="1.1.1.100" evidence="3"/>
<dbReference type="InterPro" id="IPR036291">
    <property type="entry name" value="NAD(P)-bd_dom_sf"/>
</dbReference>